<evidence type="ECO:0000259" key="1">
    <source>
        <dbReference type="Pfam" id="PF03992"/>
    </source>
</evidence>
<dbReference type="SUPFAM" id="SSF54909">
    <property type="entry name" value="Dimeric alpha+beta barrel"/>
    <property type="match status" value="1"/>
</dbReference>
<keyword evidence="2" id="KW-0503">Monooxygenase</keyword>
<evidence type="ECO:0000313" key="3">
    <source>
        <dbReference type="Proteomes" id="UP001585018"/>
    </source>
</evidence>
<name>A0ABV5DCG3_9ACTN</name>
<dbReference type="Proteomes" id="UP001585018">
    <property type="component" value="Unassembled WGS sequence"/>
</dbReference>
<keyword evidence="2" id="KW-0560">Oxidoreductase</keyword>
<comment type="caution">
    <text evidence="2">The sequence shown here is derived from an EMBL/GenBank/DDBJ whole genome shotgun (WGS) entry which is preliminary data.</text>
</comment>
<proteinExistence type="predicted"/>
<dbReference type="EMBL" id="JAYMRR010000004">
    <property type="protein sequence ID" value="MFB8749124.1"/>
    <property type="molecule type" value="Genomic_DNA"/>
</dbReference>
<evidence type="ECO:0000313" key="2">
    <source>
        <dbReference type="EMBL" id="MFB8749124.1"/>
    </source>
</evidence>
<dbReference type="InterPro" id="IPR011008">
    <property type="entry name" value="Dimeric_a/b-barrel"/>
</dbReference>
<reference evidence="2 3" key="1">
    <citation type="submission" date="2024-01" db="EMBL/GenBank/DDBJ databases">
        <title>Genome mining of biosynthetic gene clusters to explore secondary metabolites of Streptomyces sp.</title>
        <authorList>
            <person name="Baig A."/>
            <person name="Ajitkumar Shintre N."/>
            <person name="Kumar H."/>
            <person name="Anbarasu A."/>
            <person name="Ramaiah S."/>
        </authorList>
    </citation>
    <scope>NUCLEOTIDE SEQUENCE [LARGE SCALE GENOMIC DNA]</scope>
    <source>
        <strain evidence="2 3">A03</strain>
    </source>
</reference>
<dbReference type="InterPro" id="IPR007138">
    <property type="entry name" value="ABM_dom"/>
</dbReference>
<organism evidence="2 3">
    <name type="scientific">Streptomyces parvulus</name>
    <dbReference type="NCBI Taxonomy" id="146923"/>
    <lineage>
        <taxon>Bacteria</taxon>
        <taxon>Bacillati</taxon>
        <taxon>Actinomycetota</taxon>
        <taxon>Actinomycetes</taxon>
        <taxon>Kitasatosporales</taxon>
        <taxon>Streptomycetaceae</taxon>
        <taxon>Streptomyces</taxon>
    </lineage>
</organism>
<gene>
    <name evidence="2" type="ORF">VSS30_09970</name>
</gene>
<keyword evidence="3" id="KW-1185">Reference proteome</keyword>
<dbReference type="Pfam" id="PF03992">
    <property type="entry name" value="ABM"/>
    <property type="match status" value="1"/>
</dbReference>
<accession>A0ABV5DCG3</accession>
<dbReference type="RefSeq" id="WP_351944064.1">
    <property type="nucleotide sequence ID" value="NZ_JAYMRR010000004.1"/>
</dbReference>
<feature type="domain" description="ABM" evidence="1">
    <location>
        <begin position="4"/>
        <end position="73"/>
    </location>
</feature>
<sequence length="104" mass="11238">MSAVVVVVTIIPVPQHRSEVISALERAIARAHGEDEGCLLYALHEGDDRLIEIEKWSSPKALEAHLKGPAVGQLLKEIEGKIIGELDGQVLRPHPAGTPHQGML</sequence>
<dbReference type="Gene3D" id="3.30.70.100">
    <property type="match status" value="1"/>
</dbReference>
<protein>
    <submittedName>
        <fullName evidence="2">Antibiotic biosynthesis monooxygenase</fullName>
    </submittedName>
</protein>
<dbReference type="GO" id="GO:0004497">
    <property type="term" value="F:monooxygenase activity"/>
    <property type="evidence" value="ECO:0007669"/>
    <property type="project" value="UniProtKB-KW"/>
</dbReference>